<comment type="subunit">
    <text evidence="7">Monomer.</text>
</comment>
<gene>
    <name evidence="7" type="primary">metG</name>
    <name evidence="10" type="ORF">COV74_04085</name>
</gene>
<dbReference type="NCBIfam" id="TIGR00398">
    <property type="entry name" value="metG"/>
    <property type="match status" value="1"/>
</dbReference>
<evidence type="ECO:0000256" key="3">
    <source>
        <dbReference type="ARBA" id="ARBA00022741"/>
    </source>
</evidence>
<evidence type="ECO:0000259" key="8">
    <source>
        <dbReference type="Pfam" id="PF09334"/>
    </source>
</evidence>
<evidence type="ECO:0000256" key="2">
    <source>
        <dbReference type="ARBA" id="ARBA00022598"/>
    </source>
</evidence>
<comment type="similarity">
    <text evidence="7">Belongs to the class-I aminoacyl-tRNA synthetase family. MetG type 2B subfamily.</text>
</comment>
<comment type="caution">
    <text evidence="10">The sequence shown here is derived from an EMBL/GenBank/DDBJ whole genome shotgun (WGS) entry which is preliminary data.</text>
</comment>
<dbReference type="FunFam" id="2.170.220.10:FF:000002">
    <property type="entry name" value="Methionine--tRNA ligase"/>
    <property type="match status" value="1"/>
</dbReference>
<evidence type="ECO:0000256" key="1">
    <source>
        <dbReference type="ARBA" id="ARBA00003314"/>
    </source>
</evidence>
<dbReference type="Gene3D" id="2.170.220.10">
    <property type="match status" value="1"/>
</dbReference>
<comment type="caution">
    <text evidence="7">Lacks conserved residue(s) required for the propagation of feature annotation.</text>
</comment>
<evidence type="ECO:0000256" key="7">
    <source>
        <dbReference type="HAMAP-Rule" id="MF_01228"/>
    </source>
</evidence>
<evidence type="ECO:0000256" key="4">
    <source>
        <dbReference type="ARBA" id="ARBA00022840"/>
    </source>
</evidence>
<dbReference type="InterPro" id="IPR033911">
    <property type="entry name" value="MetRS_core"/>
</dbReference>
<feature type="domain" description="Methionyl/Leucyl tRNA synthetase" evidence="8">
    <location>
        <begin position="154"/>
        <end position="360"/>
    </location>
</feature>
<comment type="function">
    <text evidence="1 7">Is required not only for elongation of protein synthesis but also for the initiation of all mRNA translation through initiator tRNA(fMet) aminoacylation.</text>
</comment>
<dbReference type="CDD" id="cd07957">
    <property type="entry name" value="Anticodon_Ia_Met"/>
    <property type="match status" value="1"/>
</dbReference>
<dbReference type="SUPFAM" id="SSF47323">
    <property type="entry name" value="Anticodon-binding domain of a subclass of class I aminoacyl-tRNA synthetases"/>
    <property type="match status" value="1"/>
</dbReference>
<evidence type="ECO:0000313" key="11">
    <source>
        <dbReference type="Proteomes" id="UP000230859"/>
    </source>
</evidence>
<proteinExistence type="inferred from homology"/>
<sequence>MATKYYITTPLYYVNAKPHIGHAYTNILCDTFARFHRLKDEDVFFMTGTDEHGTKIAKAAKDQGMEPKAYADQMIPHFESLWKLLGIQYDFFFRTTSQMHRGAVQQILKDLEAKGDIYKSKYVGWYSVKSETFYSESELVDGKCPDTGGEVQRIEEENYFFKMSKYRDWLIDYIQKTPGFIQPDMRRNEILGFLKQPLEDLCITRPRERLSWGIPYPGSDEYVIYVWFDALVNYVSGVGYARDAEQFKKWWPADVHVIGKDILRHHAVYWPIMLKACGIEMPKKILAHGWWTLSGAKVSKSSGNVVDPVGLSEKYGVDAFRYFLLNEVTLGLDGAYSEDLIRERYRTDLANDLGNLWFRTASMIDRYFGGKIPKPGPDTGSDALLSDAKALFSPVREAMETYNPRDALGLIWKVVKRANQYVEENKPWQLAKQESGKQKLADVLFVLADTLAHMACLLQPFLPGTAQKILTRLQLKSPLAAKSKSDFEQMFVKNDVSIERGDALFPKLEDEAA</sequence>
<keyword evidence="6 7" id="KW-0030">Aminoacyl-tRNA synthetase</keyword>
<dbReference type="HAMAP" id="MF_01228">
    <property type="entry name" value="Met_tRNA_synth_type2"/>
    <property type="match status" value="1"/>
</dbReference>
<feature type="short sequence motif" description="'HIGH' region" evidence="7">
    <location>
        <begin position="12"/>
        <end position="22"/>
    </location>
</feature>
<dbReference type="Gene3D" id="1.10.730.10">
    <property type="entry name" value="Isoleucyl-tRNA Synthetase, Domain 1"/>
    <property type="match status" value="1"/>
</dbReference>
<name>A0A2H0LSA8_9BACT</name>
<dbReference type="AlphaFoldDB" id="A0A2H0LSA8"/>
<dbReference type="PRINTS" id="PR01041">
    <property type="entry name" value="TRNASYNTHMET"/>
</dbReference>
<comment type="catalytic activity">
    <reaction evidence="7">
        <text>tRNA(Met) + L-methionine + ATP = L-methionyl-tRNA(Met) + AMP + diphosphate</text>
        <dbReference type="Rhea" id="RHEA:13481"/>
        <dbReference type="Rhea" id="RHEA-COMP:9667"/>
        <dbReference type="Rhea" id="RHEA-COMP:9698"/>
        <dbReference type="ChEBI" id="CHEBI:30616"/>
        <dbReference type="ChEBI" id="CHEBI:33019"/>
        <dbReference type="ChEBI" id="CHEBI:57844"/>
        <dbReference type="ChEBI" id="CHEBI:78442"/>
        <dbReference type="ChEBI" id="CHEBI:78530"/>
        <dbReference type="ChEBI" id="CHEBI:456215"/>
        <dbReference type="EC" id="6.1.1.10"/>
    </reaction>
</comment>
<dbReference type="GO" id="GO:0005524">
    <property type="term" value="F:ATP binding"/>
    <property type="evidence" value="ECO:0007669"/>
    <property type="project" value="UniProtKB-UniRule"/>
</dbReference>
<evidence type="ECO:0000313" key="10">
    <source>
        <dbReference type="EMBL" id="PIQ86564.1"/>
    </source>
</evidence>
<dbReference type="GO" id="GO:0005737">
    <property type="term" value="C:cytoplasm"/>
    <property type="evidence" value="ECO:0007669"/>
    <property type="project" value="UniProtKB-SubCell"/>
</dbReference>
<dbReference type="GO" id="GO:0004825">
    <property type="term" value="F:methionine-tRNA ligase activity"/>
    <property type="evidence" value="ECO:0007669"/>
    <property type="project" value="UniProtKB-UniRule"/>
</dbReference>
<evidence type="ECO:0000256" key="6">
    <source>
        <dbReference type="ARBA" id="ARBA00023146"/>
    </source>
</evidence>
<evidence type="ECO:0000256" key="5">
    <source>
        <dbReference type="ARBA" id="ARBA00022917"/>
    </source>
</evidence>
<keyword evidence="3 7" id="KW-0547">Nucleotide-binding</keyword>
<dbReference type="CDD" id="cd00814">
    <property type="entry name" value="MetRS_core"/>
    <property type="match status" value="1"/>
</dbReference>
<organism evidence="10 11">
    <name type="scientific">Candidatus Abzuiibacterium crystallinum</name>
    <dbReference type="NCBI Taxonomy" id="1974748"/>
    <lineage>
        <taxon>Bacteria</taxon>
        <taxon>Pseudomonadati</taxon>
        <taxon>Candidatus Omnitrophota</taxon>
        <taxon>Candidatus Abzuiibacterium</taxon>
    </lineage>
</organism>
<keyword evidence="2 7" id="KW-0436">Ligase</keyword>
<feature type="domain" description="Methionyl-tRNA synthetase anticodon-binding" evidence="9">
    <location>
        <begin position="382"/>
        <end position="512"/>
    </location>
</feature>
<dbReference type="InterPro" id="IPR015413">
    <property type="entry name" value="Methionyl/Leucyl_tRNA_Synth"/>
</dbReference>
<dbReference type="InterPro" id="IPR009080">
    <property type="entry name" value="tRNAsynth_Ia_anticodon-bd"/>
</dbReference>
<dbReference type="NCBIfam" id="NF008900">
    <property type="entry name" value="PRK12267.1"/>
    <property type="match status" value="1"/>
</dbReference>
<keyword evidence="5 7" id="KW-0648">Protein biosynthesis</keyword>
<evidence type="ECO:0000259" key="9">
    <source>
        <dbReference type="Pfam" id="PF19303"/>
    </source>
</evidence>
<dbReference type="InterPro" id="IPR014729">
    <property type="entry name" value="Rossmann-like_a/b/a_fold"/>
</dbReference>
<dbReference type="Pfam" id="PF09334">
    <property type="entry name" value="tRNA-synt_1g"/>
    <property type="match status" value="2"/>
</dbReference>
<dbReference type="Proteomes" id="UP000230859">
    <property type="component" value="Unassembled WGS sequence"/>
</dbReference>
<feature type="binding site" evidence="7">
    <location>
        <position position="144"/>
    </location>
    <ligand>
        <name>Zn(2+)</name>
        <dbReference type="ChEBI" id="CHEBI:29105"/>
    </ligand>
</feature>
<dbReference type="SUPFAM" id="SSF52374">
    <property type="entry name" value="Nucleotidylyl transferase"/>
    <property type="match status" value="1"/>
</dbReference>
<dbReference type="GO" id="GO:0006431">
    <property type="term" value="P:methionyl-tRNA aminoacylation"/>
    <property type="evidence" value="ECO:0007669"/>
    <property type="project" value="UniProtKB-UniRule"/>
</dbReference>
<dbReference type="InterPro" id="IPR023457">
    <property type="entry name" value="Met-tRNA_synth_2"/>
</dbReference>
<accession>A0A2H0LSA8</accession>
<keyword evidence="7" id="KW-0963">Cytoplasm</keyword>
<dbReference type="InterPro" id="IPR014758">
    <property type="entry name" value="Met-tRNA_synth"/>
</dbReference>
<feature type="domain" description="Methionyl/Leucyl tRNA synthetase" evidence="8">
    <location>
        <begin position="5"/>
        <end position="153"/>
    </location>
</feature>
<reference evidence="10 11" key="1">
    <citation type="submission" date="2017-09" db="EMBL/GenBank/DDBJ databases">
        <title>Depth-based differentiation of microbial function through sediment-hosted aquifers and enrichment of novel symbionts in the deep terrestrial subsurface.</title>
        <authorList>
            <person name="Probst A.J."/>
            <person name="Ladd B."/>
            <person name="Jarett J.K."/>
            <person name="Geller-Mcgrath D.E."/>
            <person name="Sieber C.M."/>
            <person name="Emerson J.B."/>
            <person name="Anantharaman K."/>
            <person name="Thomas B.C."/>
            <person name="Malmstrom R."/>
            <person name="Stieglmeier M."/>
            <person name="Klingl A."/>
            <person name="Woyke T."/>
            <person name="Ryan C.M."/>
            <person name="Banfield J.F."/>
        </authorList>
    </citation>
    <scope>NUCLEOTIDE SEQUENCE [LARGE SCALE GENOMIC DNA]</scope>
    <source>
        <strain evidence="10">CG11_big_fil_rev_8_21_14_0_20_45_26</strain>
    </source>
</reference>
<dbReference type="Pfam" id="PF19303">
    <property type="entry name" value="Anticodon_3"/>
    <property type="match status" value="1"/>
</dbReference>
<keyword evidence="4 7" id="KW-0067">ATP-binding</keyword>
<protein>
    <recommendedName>
        <fullName evidence="7">Methionine--tRNA ligase</fullName>
        <ecNumber evidence="7">6.1.1.10</ecNumber>
    </recommendedName>
    <alternativeName>
        <fullName evidence="7">Methionyl-tRNA synthetase</fullName>
        <shortName evidence="7">MetRS</shortName>
    </alternativeName>
</protein>
<dbReference type="EC" id="6.1.1.10" evidence="7"/>
<comment type="subcellular location">
    <subcellularLocation>
        <location evidence="7">Cytoplasm</location>
    </subcellularLocation>
</comment>
<dbReference type="InterPro" id="IPR041872">
    <property type="entry name" value="Anticodon_Met"/>
</dbReference>
<dbReference type="Gene3D" id="3.40.50.620">
    <property type="entry name" value="HUPs"/>
    <property type="match status" value="1"/>
</dbReference>
<dbReference type="PANTHER" id="PTHR43326">
    <property type="entry name" value="METHIONYL-TRNA SYNTHETASE"/>
    <property type="match status" value="1"/>
</dbReference>
<dbReference type="EMBL" id="PCVY01000040">
    <property type="protein sequence ID" value="PIQ86564.1"/>
    <property type="molecule type" value="Genomic_DNA"/>
</dbReference>
<dbReference type="PANTHER" id="PTHR43326:SF1">
    <property type="entry name" value="METHIONINE--TRNA LIGASE, MITOCHONDRIAL"/>
    <property type="match status" value="1"/>
</dbReference>